<dbReference type="PANTHER" id="PTHR43053:SF3">
    <property type="entry name" value="ALPHA-GALACTOSIDASE C-RELATED"/>
    <property type="match status" value="1"/>
</dbReference>
<keyword evidence="4 6" id="KW-0326">Glycosidase</keyword>
<dbReference type="InterPro" id="IPR050985">
    <property type="entry name" value="Alpha-glycosidase_related"/>
</dbReference>
<evidence type="ECO:0000256" key="1">
    <source>
        <dbReference type="ARBA" id="ARBA00001255"/>
    </source>
</evidence>
<dbReference type="InterPro" id="IPR038417">
    <property type="entry name" value="Alpga-gal_N_sf"/>
</dbReference>
<dbReference type="Pfam" id="PF16875">
    <property type="entry name" value="Glyco_hydro_36N"/>
    <property type="match status" value="1"/>
</dbReference>
<reference evidence="6 7" key="1">
    <citation type="submission" date="2020-08" db="EMBL/GenBank/DDBJ databases">
        <title>Sequencing the genomes of 1000 actinobacteria strains.</title>
        <authorList>
            <person name="Klenk H.-P."/>
        </authorList>
    </citation>
    <scope>NUCLEOTIDE SEQUENCE [LARGE SCALE GENOMIC DNA]</scope>
    <source>
        <strain evidence="6 7">DSM 43149</strain>
    </source>
</reference>
<keyword evidence="7" id="KW-1185">Reference proteome</keyword>
<evidence type="ECO:0000313" key="7">
    <source>
        <dbReference type="Proteomes" id="UP000578112"/>
    </source>
</evidence>
<dbReference type="EMBL" id="JACHNH010000001">
    <property type="protein sequence ID" value="MBB4763713.1"/>
    <property type="molecule type" value="Genomic_DNA"/>
</dbReference>
<gene>
    <name evidence="6" type="ORF">BJ971_004269</name>
</gene>
<evidence type="ECO:0000256" key="3">
    <source>
        <dbReference type="ARBA" id="ARBA00022801"/>
    </source>
</evidence>
<evidence type="ECO:0000259" key="5">
    <source>
        <dbReference type="Pfam" id="PF16875"/>
    </source>
</evidence>
<sequence length="706" mass="76580">MLIHLRAAGTSLVLDARGPRPPVVVHWGRCLGALGDDDLAALADAAVPAVPPSSIDEPLRFSLLPGPEQGWSGRPAITGWWPADGGRPGGFHLLGVVRDGPRAVRLDLAEAGGRLLLSTEMELSDQGVLRARQHLSHVGAGTFHLDSLSVVLPVPDLAKEVLDFSGLWAYERRPQRAPLRHGVWSRETRHGRPGHDDPYLMMAGSPGFDFRAGQVWAMHLAWSGDKRLWAERQPLGYGLIGAGELLAPGEVTLGPGGTYRTPWAVAAWSDAGIDGLSARLHPWIRSRRAARPPRPMVLNTWEACYFDHDADALDRLVDAAAEAGVERFVLDDGWFAGRTDDRRALGDWYADPGRWPDGLHPLIARVHERGMDFGLWVEPEMVSPDSALARAHPEWVLGGDTGPTWRHQRVLDLGDPGAYAYVLERLGALLTAYPIAFLKWDHNRDLLREAASHRQTTAVYRLLAALRAAFPRLEIESCASGGARIDLGILDLVDRVWTSDTNDPLERQRIQRWTGVLLPPEFLGGHLGAATAHITGRTSSLGLRFATALFGSAGIEWDLTAATPGERAEVAAWVALYKRLRPLLHGGTVVRSGADDAAHLVHGVVGADSAVYALVALRAADSALPEPIRFAGLDPDVRYTVRPLRIGPEPRVVQDAAPAWLRAGAVTLPGRVLAEVGLPAPLLTPEQAALFTVDRAGRDTESRRSP</sequence>
<evidence type="ECO:0000256" key="2">
    <source>
        <dbReference type="ARBA" id="ARBA00012755"/>
    </source>
</evidence>
<dbReference type="FunFam" id="3.20.20.70:FF:000118">
    <property type="entry name" value="Alpha-galactosidase"/>
    <property type="match status" value="1"/>
</dbReference>
<proteinExistence type="predicted"/>
<dbReference type="GO" id="GO:0016052">
    <property type="term" value="P:carbohydrate catabolic process"/>
    <property type="evidence" value="ECO:0007669"/>
    <property type="project" value="InterPro"/>
</dbReference>
<organism evidence="6 7">
    <name type="scientific">Actinoplanes digitatis</name>
    <dbReference type="NCBI Taxonomy" id="1868"/>
    <lineage>
        <taxon>Bacteria</taxon>
        <taxon>Bacillati</taxon>
        <taxon>Actinomycetota</taxon>
        <taxon>Actinomycetes</taxon>
        <taxon>Micromonosporales</taxon>
        <taxon>Micromonosporaceae</taxon>
        <taxon>Actinoplanes</taxon>
    </lineage>
</organism>
<dbReference type="GO" id="GO:0004557">
    <property type="term" value="F:alpha-galactosidase activity"/>
    <property type="evidence" value="ECO:0007669"/>
    <property type="project" value="UniProtKB-EC"/>
</dbReference>
<dbReference type="InterPro" id="IPR002252">
    <property type="entry name" value="Glyco_hydro_36"/>
</dbReference>
<evidence type="ECO:0000256" key="4">
    <source>
        <dbReference type="ARBA" id="ARBA00023295"/>
    </source>
</evidence>
<dbReference type="Proteomes" id="UP000578112">
    <property type="component" value="Unassembled WGS sequence"/>
</dbReference>
<dbReference type="RefSeq" id="WP_203709215.1">
    <property type="nucleotide sequence ID" value="NZ_BOMK01000020.1"/>
</dbReference>
<dbReference type="Gene3D" id="3.20.20.70">
    <property type="entry name" value="Aldolase class I"/>
    <property type="match status" value="1"/>
</dbReference>
<dbReference type="PRINTS" id="PR00743">
    <property type="entry name" value="GLHYDRLASE36"/>
</dbReference>
<comment type="caution">
    <text evidence="6">The sequence shown here is derived from an EMBL/GenBank/DDBJ whole genome shotgun (WGS) entry which is preliminary data.</text>
</comment>
<accession>A0A7W7HZR1</accession>
<dbReference type="AlphaFoldDB" id="A0A7W7HZR1"/>
<name>A0A7W7HZR1_9ACTN</name>
<dbReference type="InterPro" id="IPR017853">
    <property type="entry name" value="GH"/>
</dbReference>
<dbReference type="EC" id="3.2.1.22" evidence="2"/>
<keyword evidence="3 6" id="KW-0378">Hydrolase</keyword>
<dbReference type="InterPro" id="IPR031704">
    <property type="entry name" value="Glyco_hydro_36_N"/>
</dbReference>
<protein>
    <recommendedName>
        <fullName evidence="2">alpha-galactosidase</fullName>
        <ecNumber evidence="2">3.2.1.22</ecNumber>
    </recommendedName>
</protein>
<comment type="catalytic activity">
    <reaction evidence="1">
        <text>Hydrolysis of terminal, non-reducing alpha-D-galactose residues in alpha-D-galactosides, including galactose oligosaccharides, galactomannans and galactolipids.</text>
        <dbReference type="EC" id="3.2.1.22"/>
    </reaction>
</comment>
<dbReference type="Gene3D" id="2.70.98.60">
    <property type="entry name" value="alpha-galactosidase from lactobacil brevis"/>
    <property type="match status" value="1"/>
</dbReference>
<dbReference type="CDD" id="cd14791">
    <property type="entry name" value="GH36"/>
    <property type="match status" value="1"/>
</dbReference>
<evidence type="ECO:0000313" key="6">
    <source>
        <dbReference type="EMBL" id="MBB4763713.1"/>
    </source>
</evidence>
<dbReference type="PANTHER" id="PTHR43053">
    <property type="entry name" value="GLYCOSIDASE FAMILY 31"/>
    <property type="match status" value="1"/>
</dbReference>
<dbReference type="SUPFAM" id="SSF51445">
    <property type="entry name" value="(Trans)glycosidases"/>
    <property type="match status" value="1"/>
</dbReference>
<feature type="domain" description="Glycosyl hydrolase family 36 N-terminal" evidence="5">
    <location>
        <begin position="22"/>
        <end position="253"/>
    </location>
</feature>
<dbReference type="Pfam" id="PF02065">
    <property type="entry name" value="Melibiase"/>
    <property type="match status" value="1"/>
</dbReference>
<dbReference type="InterPro" id="IPR013785">
    <property type="entry name" value="Aldolase_TIM"/>
</dbReference>